<dbReference type="Proteomes" id="UP001500920">
    <property type="component" value="Unassembled WGS sequence"/>
</dbReference>
<evidence type="ECO:0000313" key="2">
    <source>
        <dbReference type="Proteomes" id="UP001500920"/>
    </source>
</evidence>
<comment type="caution">
    <text evidence="1">The sequence shown here is derived from an EMBL/GenBank/DDBJ whole genome shotgun (WGS) entry which is preliminary data.</text>
</comment>
<keyword evidence="2" id="KW-1185">Reference proteome</keyword>
<proteinExistence type="predicted"/>
<evidence type="ECO:0000313" key="1">
    <source>
        <dbReference type="EMBL" id="GAA3728008.1"/>
    </source>
</evidence>
<dbReference type="RefSeq" id="WP_344703266.1">
    <property type="nucleotide sequence ID" value="NZ_BAABCK010000055.1"/>
</dbReference>
<reference evidence="2" key="1">
    <citation type="journal article" date="2019" name="Int. J. Syst. Evol. Microbiol.">
        <title>The Global Catalogue of Microorganisms (GCM) 10K type strain sequencing project: providing services to taxonomists for standard genome sequencing and annotation.</title>
        <authorList>
            <consortium name="The Broad Institute Genomics Platform"/>
            <consortium name="The Broad Institute Genome Sequencing Center for Infectious Disease"/>
            <person name="Wu L."/>
            <person name="Ma J."/>
        </authorList>
    </citation>
    <scope>NUCLEOTIDE SEQUENCE [LARGE SCALE GENOMIC DNA]</scope>
    <source>
        <strain evidence="2">JCM 16981</strain>
    </source>
</reference>
<organism evidence="1 2">
    <name type="scientific">Salinicoccus jeotgali</name>
    <dbReference type="NCBI Taxonomy" id="381634"/>
    <lineage>
        <taxon>Bacteria</taxon>
        <taxon>Bacillati</taxon>
        <taxon>Bacillota</taxon>
        <taxon>Bacilli</taxon>
        <taxon>Bacillales</taxon>
        <taxon>Staphylococcaceae</taxon>
        <taxon>Salinicoccus</taxon>
    </lineage>
</organism>
<gene>
    <name evidence="1" type="ORF">GCM10022378_16050</name>
</gene>
<protein>
    <submittedName>
        <fullName evidence="1">Uncharacterized protein</fullName>
    </submittedName>
</protein>
<name>A0ABP7EZL4_9STAP</name>
<dbReference type="Pfam" id="PF18728">
    <property type="entry name" value="HEPN_AbiV"/>
    <property type="match status" value="1"/>
</dbReference>
<sequence>MDKDKSIKEVERTLCRGSNFKIESEDFNKCIDHVIQLVKDSFMLFQMKSFSTSLFLSIAVIEEVGKIHVGLFTTRQTEVKKDPLRDHKRKQIMGSNYTISMGERLVNAIGMKRLEEIYSMSYSGQLKDLREKSIYCDYEDGGLMIPHECIDKQFSKDILLFAIESFDDNLVGYTKYSIERSKITDEIFESLLID</sequence>
<dbReference type="NCBIfam" id="TIGR04498">
    <property type="entry name" value="AbiV_defense"/>
    <property type="match status" value="1"/>
</dbReference>
<dbReference type="InterPro" id="IPR030987">
    <property type="entry name" value="AbiV"/>
</dbReference>
<dbReference type="EMBL" id="BAABCK010000055">
    <property type="protein sequence ID" value="GAA3728008.1"/>
    <property type="molecule type" value="Genomic_DNA"/>
</dbReference>
<accession>A0ABP7EZL4</accession>